<proteinExistence type="predicted"/>
<feature type="non-terminal residue" evidence="2">
    <location>
        <position position="77"/>
    </location>
</feature>
<evidence type="ECO:0000313" key="2">
    <source>
        <dbReference type="EMBL" id="KAL3862787.1"/>
    </source>
</evidence>
<dbReference type="Proteomes" id="UP001634394">
    <property type="component" value="Unassembled WGS sequence"/>
</dbReference>
<gene>
    <name evidence="2" type="ORF">ACJMK2_008734</name>
</gene>
<feature type="region of interest" description="Disordered" evidence="1">
    <location>
        <begin position="1"/>
        <end position="21"/>
    </location>
</feature>
<accession>A0ABD3VMH2</accession>
<name>A0ABD3VMH2_SINWO</name>
<organism evidence="2 3">
    <name type="scientific">Sinanodonta woodiana</name>
    <name type="common">Chinese pond mussel</name>
    <name type="synonym">Anodonta woodiana</name>
    <dbReference type="NCBI Taxonomy" id="1069815"/>
    <lineage>
        <taxon>Eukaryota</taxon>
        <taxon>Metazoa</taxon>
        <taxon>Spiralia</taxon>
        <taxon>Lophotrochozoa</taxon>
        <taxon>Mollusca</taxon>
        <taxon>Bivalvia</taxon>
        <taxon>Autobranchia</taxon>
        <taxon>Heteroconchia</taxon>
        <taxon>Palaeoheterodonta</taxon>
        <taxon>Unionida</taxon>
        <taxon>Unionoidea</taxon>
        <taxon>Unionidae</taxon>
        <taxon>Unioninae</taxon>
        <taxon>Sinanodonta</taxon>
    </lineage>
</organism>
<sequence length="77" mass="9089">MTQSSARRIYNGSRMRRTETPGKCSLPEKIYRSYLYIPINSWWPDDSYETVLFSCGIEYNESSRNIFSQDSEKITYA</sequence>
<dbReference type="AlphaFoldDB" id="A0ABD3VMH2"/>
<reference evidence="2 3" key="1">
    <citation type="submission" date="2024-11" db="EMBL/GenBank/DDBJ databases">
        <title>Chromosome-level genome assembly of the freshwater bivalve Anodonta woodiana.</title>
        <authorList>
            <person name="Chen X."/>
        </authorList>
    </citation>
    <scope>NUCLEOTIDE SEQUENCE [LARGE SCALE GENOMIC DNA]</scope>
    <source>
        <strain evidence="2">MN2024</strain>
        <tissue evidence="2">Gills</tissue>
    </source>
</reference>
<dbReference type="EMBL" id="JBJQND010000011">
    <property type="protein sequence ID" value="KAL3862787.1"/>
    <property type="molecule type" value="Genomic_DNA"/>
</dbReference>
<evidence type="ECO:0000256" key="1">
    <source>
        <dbReference type="SAM" id="MobiDB-lite"/>
    </source>
</evidence>
<comment type="caution">
    <text evidence="2">The sequence shown here is derived from an EMBL/GenBank/DDBJ whole genome shotgun (WGS) entry which is preliminary data.</text>
</comment>
<protein>
    <submittedName>
        <fullName evidence="2">Uncharacterized protein</fullName>
    </submittedName>
</protein>
<keyword evidence="3" id="KW-1185">Reference proteome</keyword>
<evidence type="ECO:0000313" key="3">
    <source>
        <dbReference type="Proteomes" id="UP001634394"/>
    </source>
</evidence>